<evidence type="ECO:0000313" key="3">
    <source>
        <dbReference type="Proteomes" id="UP000007805"/>
    </source>
</evidence>
<dbReference type="EMBL" id="CP000292">
    <property type="protein sequence ID" value="ADV23292.1"/>
    <property type="molecule type" value="Genomic_DNA"/>
</dbReference>
<dbReference type="RefSeq" id="XP_003195079.1">
    <property type="nucleotide sequence ID" value="XM_003195031.1"/>
</dbReference>
<proteinExistence type="predicted"/>
<reference key="2">
    <citation type="journal article" date="2011" name="MBio">
        <title>Genome variation in Cryptococcus gattii, an emerging pathogen of immunocompetent hosts.</title>
        <authorList>
            <person name="D'Souza C.A."/>
            <person name="Kronstad J.W."/>
            <person name="Taylor G."/>
            <person name="Warren R."/>
            <person name="Yuen M."/>
            <person name="Hu G."/>
            <person name="Jung W.H."/>
            <person name="Sham A."/>
            <person name="Kidd S.E."/>
            <person name="Tangen K."/>
            <person name="Lee N."/>
            <person name="Zeilmaker T."/>
            <person name="Sawkins J."/>
            <person name="McVicker G."/>
            <person name="Shah S."/>
            <person name="Gnerre S."/>
            <person name="Griggs A."/>
            <person name="Zeng Q."/>
            <person name="Bartlett K."/>
            <person name="Li W."/>
            <person name="Wang X."/>
            <person name="Heitman J."/>
            <person name="Stajich J.E."/>
            <person name="Fraser J.A."/>
            <person name="Meyer W."/>
            <person name="Carter D."/>
            <person name="Schein J."/>
            <person name="Krzywinski M."/>
            <person name="Kwong-Chung K.J."/>
            <person name="Varma A."/>
            <person name="Wang J."/>
            <person name="Brunham R."/>
            <person name="Fyfe M."/>
            <person name="Ouellette B.F.F."/>
            <person name="Siddiqui A."/>
            <person name="Marra M."/>
            <person name="Jones S."/>
            <person name="Holt R."/>
            <person name="Birren B.W."/>
            <person name="Galagan J.E."/>
            <person name="Cuomo C.A."/>
        </authorList>
    </citation>
    <scope>NUCLEOTIDE SEQUENCE</scope>
    <source>
        <strain>WM276</strain>
    </source>
</reference>
<dbReference type="GeneID" id="10190836"/>
<protein>
    <submittedName>
        <fullName evidence="2">Vegetative cell wall protein (Hydroxyproline-rich glycoprotein 1), putative</fullName>
    </submittedName>
</protein>
<feature type="region of interest" description="Disordered" evidence="1">
    <location>
        <begin position="423"/>
        <end position="443"/>
    </location>
</feature>
<keyword evidence="3" id="KW-1185">Reference proteome</keyword>
<gene>
    <name evidence="2" type="ordered locus">CGB_G0110C</name>
</gene>
<dbReference type="PANTHER" id="PTHR48125:SF12">
    <property type="entry name" value="AT HOOK TRANSCRIPTION FACTOR FAMILY-RELATED"/>
    <property type="match status" value="1"/>
</dbReference>
<dbReference type="KEGG" id="cgi:CGB_G0110C"/>
<dbReference type="PANTHER" id="PTHR48125">
    <property type="entry name" value="LP07818P1"/>
    <property type="match status" value="1"/>
</dbReference>
<dbReference type="HOGENOM" id="CLU_032569_0_0_1"/>
<sequence length="636" mass="69595">MSNALYVLRLLWRTPPAPHSPRSISSLALPLATNLTPSVPPVPPPPPPTAPPFLEDESTEYATAALTLADLPPPAHAPAPIPWPTLFPRHTPPPPKPKFCDPLYRLVVHAHYDAARAIHAELSAHNVYIQRRHEYLAPAVAALDAGDTEQFFLWLALYPNKPATANTPELRRIWDPVVARVVAVFQSAGDTAFLERFLRAAAKLGVLPTVLFPLAPHLTFALPPALSHSLLSTSIATYTRYTTSAESTSKRAHVQRRMVRRQVAVIWAAYLRGLVAAGWREQARELFEHSPVEWDAFTKGYVESRLQGVPLAAAPPLESLPLSKQLLCPTSLSPSQLASILDSLSSQPLCTTHPTLLPRFKHRFLRQRLGAASGPGTRERERTWLHAEIINFQKQGRHEDAVQVFVQHFFWLGLPLHPSFSSASAATSESNQDQTQNQNQTQKHYPSIQILVTLLPSLLPLLPPPLSTSVPKYLNAYVQLALDSKSSSSSSSMAPPALRPNNVMWSVVVREIVHWGGSKGLEHGRNVLSAAQAAARAAAVDDSDCNSNSNVPGEAAYRALLLALAGRRRTHEMYELLDHMEVGEVGNGGTIGTSIRTYIPLVAILAKSGLAGDAQRVLERGVERFGEGWVHGVVLE</sequence>
<evidence type="ECO:0000256" key="1">
    <source>
        <dbReference type="SAM" id="MobiDB-lite"/>
    </source>
</evidence>
<dbReference type="OrthoDB" id="2576482at2759"/>
<dbReference type="eggNOG" id="ENOG502REB9">
    <property type="taxonomic scope" value="Eukaryota"/>
</dbReference>
<evidence type="ECO:0000313" key="2">
    <source>
        <dbReference type="EMBL" id="ADV23292.1"/>
    </source>
</evidence>
<organism evidence="2 3">
    <name type="scientific">Cryptococcus gattii serotype B (strain WM276 / ATCC MYA-4071)</name>
    <name type="common">Filobasidiella gattii</name>
    <name type="synonym">Cryptococcus bacillisporus</name>
    <dbReference type="NCBI Taxonomy" id="367775"/>
    <lineage>
        <taxon>Eukaryota</taxon>
        <taxon>Fungi</taxon>
        <taxon>Dikarya</taxon>
        <taxon>Basidiomycota</taxon>
        <taxon>Agaricomycotina</taxon>
        <taxon>Tremellomycetes</taxon>
        <taxon>Tremellales</taxon>
        <taxon>Cryptococcaceae</taxon>
        <taxon>Cryptococcus</taxon>
        <taxon>Cryptococcus gattii species complex</taxon>
    </lineage>
</organism>
<feature type="compositionally biased region" description="Low complexity" evidence="1">
    <location>
        <begin position="423"/>
        <end position="442"/>
    </location>
</feature>
<name>E6R8T6_CRYGW</name>
<accession>E6R8T6</accession>
<reference evidence="2 3" key="1">
    <citation type="journal article" date="2011" name="MBio">
        <title>Genome variation in Cryptococcus gattii, an emerging pathogen of immunocompetent hosts.</title>
        <authorList>
            <person name="D'Souza C.A."/>
            <person name="Kronstad J.W."/>
            <person name="Taylor G."/>
            <person name="Warren R."/>
            <person name="Yuen M."/>
            <person name="Hu G."/>
            <person name="Jung W.H."/>
            <person name="Sham A."/>
            <person name="Kidd S.E."/>
            <person name="Tangen K."/>
            <person name="Lee N."/>
            <person name="Zeilmaker T."/>
            <person name="Sawkins J."/>
            <person name="McVicker G."/>
            <person name="Shah S."/>
            <person name="Gnerre S."/>
            <person name="Griggs A."/>
            <person name="Zeng Q."/>
            <person name="Bartlett K."/>
            <person name="Li W."/>
            <person name="Wang X."/>
            <person name="Heitman J."/>
            <person name="Stajich J.E."/>
            <person name="Fraser J.A."/>
            <person name="Meyer W."/>
            <person name="Carter D."/>
            <person name="Schein J."/>
            <person name="Krzywinski M."/>
            <person name="Kwon-Chung K.J."/>
            <person name="Varma A."/>
            <person name="Wang J."/>
            <person name="Brunham R."/>
            <person name="Fyfe M."/>
            <person name="Ouellette B.F."/>
            <person name="Siddiqui A."/>
            <person name="Marra M."/>
            <person name="Jones S."/>
            <person name="Holt R."/>
            <person name="Birren B.W."/>
            <person name="Galagan J.E."/>
            <person name="Cuomo C.A."/>
        </authorList>
    </citation>
    <scope>NUCLEOTIDE SEQUENCE [LARGE SCALE GENOMIC DNA]</scope>
    <source>
        <strain evidence="3">WM276 / ATCC MYA-4071</strain>
    </source>
</reference>
<dbReference type="VEuPathDB" id="FungiDB:CGB_G0110C"/>
<dbReference type="AlphaFoldDB" id="E6R8T6"/>
<dbReference type="Proteomes" id="UP000007805">
    <property type="component" value="Chromosome G"/>
</dbReference>